<feature type="transmembrane region" description="Helical" evidence="2">
    <location>
        <begin position="811"/>
        <end position="833"/>
    </location>
</feature>
<feature type="compositionally biased region" description="Polar residues" evidence="1">
    <location>
        <begin position="47"/>
        <end position="77"/>
    </location>
</feature>
<keyword evidence="2" id="KW-1133">Transmembrane helix</keyword>
<feature type="transmembrane region" description="Helical" evidence="2">
    <location>
        <begin position="640"/>
        <end position="661"/>
    </location>
</feature>
<protein>
    <recommendedName>
        <fullName evidence="3">CSC1/OSCA1-like 7TM region domain-containing protein</fullName>
    </recommendedName>
</protein>
<feature type="region of interest" description="Disordered" evidence="1">
    <location>
        <begin position="47"/>
        <end position="103"/>
    </location>
</feature>
<feature type="compositionally biased region" description="Polar residues" evidence="1">
    <location>
        <begin position="236"/>
        <end position="247"/>
    </location>
</feature>
<evidence type="ECO:0000313" key="5">
    <source>
        <dbReference type="Proteomes" id="UP000693970"/>
    </source>
</evidence>
<feature type="transmembrane region" description="Helical" evidence="2">
    <location>
        <begin position="593"/>
        <end position="611"/>
    </location>
</feature>
<evidence type="ECO:0000259" key="3">
    <source>
        <dbReference type="Pfam" id="PF02714"/>
    </source>
</evidence>
<feature type="compositionally biased region" description="Basic and acidic residues" evidence="1">
    <location>
        <begin position="83"/>
        <end position="94"/>
    </location>
</feature>
<keyword evidence="5" id="KW-1185">Reference proteome</keyword>
<feature type="region of interest" description="Disordered" evidence="1">
    <location>
        <begin position="137"/>
        <end position="156"/>
    </location>
</feature>
<dbReference type="PANTHER" id="PTHR13018:SF5">
    <property type="entry name" value="RE44586P"/>
    <property type="match status" value="1"/>
</dbReference>
<dbReference type="Proteomes" id="UP000693970">
    <property type="component" value="Unassembled WGS sequence"/>
</dbReference>
<dbReference type="EMBL" id="JAGRRH010000020">
    <property type="protein sequence ID" value="KAG7347516.1"/>
    <property type="molecule type" value="Genomic_DNA"/>
</dbReference>
<feature type="region of interest" description="Disordered" evidence="1">
    <location>
        <begin position="181"/>
        <end position="217"/>
    </location>
</feature>
<dbReference type="InterPro" id="IPR003864">
    <property type="entry name" value="CSC1/OSCA1-like_7TM"/>
</dbReference>
<dbReference type="GO" id="GO:0005886">
    <property type="term" value="C:plasma membrane"/>
    <property type="evidence" value="ECO:0007669"/>
    <property type="project" value="TreeGrafter"/>
</dbReference>
<feature type="transmembrane region" description="Helical" evidence="2">
    <location>
        <begin position="688"/>
        <end position="708"/>
    </location>
</feature>
<feature type="transmembrane region" description="Helical" evidence="2">
    <location>
        <begin position="872"/>
        <end position="892"/>
    </location>
</feature>
<keyword evidence="2" id="KW-0812">Transmembrane</keyword>
<feature type="domain" description="CSC1/OSCA1-like 7TM region" evidence="3">
    <location>
        <begin position="594"/>
        <end position="866"/>
    </location>
</feature>
<accession>A0A9K3PI17</accession>
<dbReference type="Pfam" id="PF02714">
    <property type="entry name" value="RSN1_7TM"/>
    <property type="match status" value="1"/>
</dbReference>
<gene>
    <name evidence="4" type="ORF">IV203_016221</name>
</gene>
<keyword evidence="2" id="KW-0472">Membrane</keyword>
<dbReference type="InterPro" id="IPR045122">
    <property type="entry name" value="Csc1-like"/>
</dbReference>
<comment type="caution">
    <text evidence="4">The sequence shown here is derived from an EMBL/GenBank/DDBJ whole genome shotgun (WGS) entry which is preliminary data.</text>
</comment>
<dbReference type="GO" id="GO:0005227">
    <property type="term" value="F:calcium-activated cation channel activity"/>
    <property type="evidence" value="ECO:0007669"/>
    <property type="project" value="InterPro"/>
</dbReference>
<name>A0A9K3PI17_9STRA</name>
<reference evidence="4" key="1">
    <citation type="journal article" date="2021" name="Sci. Rep.">
        <title>Diploid genomic architecture of Nitzschia inconspicua, an elite biomass production diatom.</title>
        <authorList>
            <person name="Oliver A."/>
            <person name="Podell S."/>
            <person name="Pinowska A."/>
            <person name="Traller J.C."/>
            <person name="Smith S.R."/>
            <person name="McClure R."/>
            <person name="Beliaev A."/>
            <person name="Bohutskyi P."/>
            <person name="Hill E.A."/>
            <person name="Rabines A."/>
            <person name="Zheng H."/>
            <person name="Allen L.Z."/>
            <person name="Kuo A."/>
            <person name="Grigoriev I.V."/>
            <person name="Allen A.E."/>
            <person name="Hazlebeck D."/>
            <person name="Allen E.E."/>
        </authorList>
    </citation>
    <scope>NUCLEOTIDE SEQUENCE</scope>
    <source>
        <strain evidence="4">Hildebrandi</strain>
    </source>
</reference>
<feature type="transmembrane region" description="Helical" evidence="2">
    <location>
        <begin position="786"/>
        <end position="805"/>
    </location>
</feature>
<evidence type="ECO:0000313" key="4">
    <source>
        <dbReference type="EMBL" id="KAG7347516.1"/>
    </source>
</evidence>
<feature type="transmembrane region" description="Helical" evidence="2">
    <location>
        <begin position="845"/>
        <end position="866"/>
    </location>
</feature>
<sequence length="1152" mass="128021">MERRAQFAVEEANRALRAVQDKIADKTTEVDAMGDTDIQNVTKTASMHSTATDGLDTSDQNSITRKSRQSESWNVTAGNMRAVSDRGDNNEKQRHAQQPAKSTLLSSLTKNLDEVACIVDKSINTVNQSVKNLGSLAHRRLSNDTGKANPRRMKRASLSSIQLPEDLGLEAGLFLNQKRNSLGHSQHEERGNSSRRTKSFELGQNSENRVLPRRTKSSDDIDFLKDLSEGEETENSDTSQCNTSTPASYHRTERELAPFANAGTKTLTGEEGDVLSTSSNNNNVDTIWDKIARENSRRNALRDRISDWSKSNDDEEQMGERISMTAKTNDSITAPSHSVKAIPHSEKQVNFETDEDSDYYDVESQTPSSIRPVTSFGTASIFAIKEKDESEVSSYRDLFHTDDCIGLTHPHDFMEQSYNEADENLRIAFDFEEKAGLRQRQCQAMKRLSKSTNEKWAKVVRIVKETSRKRNKEDDKNPISNGSWTMPTFRNVCESFLFSLKHIFKPVTTALQTSDIVDDLASESHYAVVTFTSRQAAAAARHCLADSRGADRWDVLHDIPSPPLADAPVFNASGFRGCVRPVTISINEKQKMLRHYLAMCMLGIIYFFYTIPLTRAQQLLSPETLGRVIEDLDIWLKNNFLKYVFTGLIPALVWTAFFAICPPMFKMIANFGSNATSSALAEESALRYFWWFMVVSAFTGTSLSSAIIEGFQSGLNLGSELQTVITTSASVIPTQVSGTWLNWMIVRLSMVLPTQYLLQLNSFLFTWAGLKCCARSVRGGGSGGPVPYRIYVDSGVVMLCLFALAPASPLISFAAFFYFLVCVPILRWTAIFLYKPKFDIGGKRFPLCFDILVSGMLVGNILLVAMMVLRRAFGPAFAAFLPIIPTIAYRLILRRRYLKAFDDVALLQTSLLDGWDTNEETNVTKREEFRQFLVDCHKAAYVPVCIASSEGTMITSEPAVVVPLETDADEGDDDDMTSIHGGASVSMYSHTQGEHGGATSTFGGAGSVSGKAVNSLYSSYHPQHQPGRMMRRTSGIISMPPAGMIPVMNEHKERNAQTQQASIPSTPVLEDGSMRSFLPSNLPPMLPTISSPTTTKGHVRSTSFDRKALQYNKSSLHHKFAEASPTRHKKLFKVKEDSQPTGPHLHSAQGYY</sequence>
<organism evidence="4 5">
    <name type="scientific">Nitzschia inconspicua</name>
    <dbReference type="NCBI Taxonomy" id="303405"/>
    <lineage>
        <taxon>Eukaryota</taxon>
        <taxon>Sar</taxon>
        <taxon>Stramenopiles</taxon>
        <taxon>Ochrophyta</taxon>
        <taxon>Bacillariophyta</taxon>
        <taxon>Bacillariophyceae</taxon>
        <taxon>Bacillariophycidae</taxon>
        <taxon>Bacillariales</taxon>
        <taxon>Bacillariaceae</taxon>
        <taxon>Nitzschia</taxon>
    </lineage>
</organism>
<evidence type="ECO:0000256" key="2">
    <source>
        <dbReference type="SAM" id="Phobius"/>
    </source>
</evidence>
<reference evidence="4" key="2">
    <citation type="submission" date="2021-04" db="EMBL/GenBank/DDBJ databases">
        <authorList>
            <person name="Podell S."/>
        </authorList>
    </citation>
    <scope>NUCLEOTIDE SEQUENCE</scope>
    <source>
        <strain evidence="4">Hildebrandi</strain>
    </source>
</reference>
<evidence type="ECO:0000256" key="1">
    <source>
        <dbReference type="SAM" id="MobiDB-lite"/>
    </source>
</evidence>
<dbReference type="AlphaFoldDB" id="A0A9K3PI17"/>
<proteinExistence type="predicted"/>
<dbReference type="PANTHER" id="PTHR13018">
    <property type="entry name" value="PROBABLE MEMBRANE PROTEIN DUF221-RELATED"/>
    <property type="match status" value="1"/>
</dbReference>
<dbReference type="OrthoDB" id="2150324at2759"/>
<feature type="region of interest" description="Disordered" evidence="1">
    <location>
        <begin position="229"/>
        <end position="250"/>
    </location>
</feature>